<keyword evidence="1" id="KW-0808">Transferase</keyword>
<dbReference type="SUPFAM" id="SSF53335">
    <property type="entry name" value="S-adenosyl-L-methionine-dependent methyltransferases"/>
    <property type="match status" value="1"/>
</dbReference>
<evidence type="ECO:0000313" key="2">
    <source>
        <dbReference type="Proteomes" id="UP000273405"/>
    </source>
</evidence>
<dbReference type="EMBL" id="RAWG01000230">
    <property type="protein sequence ID" value="RKH37619.1"/>
    <property type="molecule type" value="Genomic_DNA"/>
</dbReference>
<dbReference type="RefSeq" id="WP_120628490.1">
    <property type="nucleotide sequence ID" value="NZ_RAWG01000230.1"/>
</dbReference>
<dbReference type="InterPro" id="IPR029063">
    <property type="entry name" value="SAM-dependent_MTases_sf"/>
</dbReference>
<dbReference type="GO" id="GO:0008168">
    <property type="term" value="F:methyltransferase activity"/>
    <property type="evidence" value="ECO:0007669"/>
    <property type="project" value="UniProtKB-KW"/>
</dbReference>
<reference evidence="2" key="1">
    <citation type="submission" date="2018-09" db="EMBL/GenBank/DDBJ databases">
        <authorList>
            <person name="Livingstone P.G."/>
            <person name="Whitworth D.E."/>
        </authorList>
    </citation>
    <scope>NUCLEOTIDE SEQUENCE [LARGE SCALE GENOMIC DNA]</scope>
    <source>
        <strain evidence="2">CA040B</strain>
    </source>
</reference>
<dbReference type="CDD" id="cd02440">
    <property type="entry name" value="AdoMet_MTases"/>
    <property type="match status" value="1"/>
</dbReference>
<protein>
    <submittedName>
        <fullName evidence="1">Class I SAM-dependent methyltransferase</fullName>
    </submittedName>
</protein>
<accession>A0A3A8N260</accession>
<dbReference type="Gene3D" id="3.40.50.150">
    <property type="entry name" value="Vaccinia Virus protein VP39"/>
    <property type="match status" value="1"/>
</dbReference>
<evidence type="ECO:0000313" key="1">
    <source>
        <dbReference type="EMBL" id="RKH37619.1"/>
    </source>
</evidence>
<dbReference type="GO" id="GO:0032259">
    <property type="term" value="P:methylation"/>
    <property type="evidence" value="ECO:0007669"/>
    <property type="project" value="UniProtKB-KW"/>
</dbReference>
<dbReference type="AlphaFoldDB" id="A0A3A8N260"/>
<gene>
    <name evidence="1" type="ORF">D7X12_28925</name>
</gene>
<comment type="caution">
    <text evidence="1">The sequence shown here is derived from an EMBL/GenBank/DDBJ whole genome shotgun (WGS) entry which is preliminary data.</text>
</comment>
<organism evidence="1 2">
    <name type="scientific">Corallococcus sicarius</name>
    <dbReference type="NCBI Taxonomy" id="2316726"/>
    <lineage>
        <taxon>Bacteria</taxon>
        <taxon>Pseudomonadati</taxon>
        <taxon>Myxococcota</taxon>
        <taxon>Myxococcia</taxon>
        <taxon>Myxococcales</taxon>
        <taxon>Cystobacterineae</taxon>
        <taxon>Myxococcaceae</taxon>
        <taxon>Corallococcus</taxon>
    </lineage>
</organism>
<keyword evidence="2" id="KW-1185">Reference proteome</keyword>
<dbReference type="Proteomes" id="UP000273405">
    <property type="component" value="Unassembled WGS sequence"/>
</dbReference>
<keyword evidence="1" id="KW-0489">Methyltransferase</keyword>
<sequence>MSRQATFEPEAPHDINFYGAEDGSAAVMSVSNFPDEVFSLLQLEALVAFNAIQRYRRDALVELGCFDGRALEVSRSANIRYLGVDLDPEAISRLQARIAAEGLEGRAHAVSANALDVEQWLQKMPGERLLIHLPFNFLGGFRDPAALLRRLCSVPNALLLISVFNTSEYSTYIRQRYYVACGVEPLTLTHEERGGATFTGRRHFYSQGFTAGMLSVLFEECGMEMLWQMTNRLGACIVAMPQRPKEESR</sequence>
<dbReference type="OrthoDB" id="6636149at2"/>
<proteinExistence type="predicted"/>
<name>A0A3A8N260_9BACT</name>